<dbReference type="EMBL" id="KZ819202">
    <property type="protein sequence ID" value="PWY97814.1"/>
    <property type="molecule type" value="Genomic_DNA"/>
</dbReference>
<feature type="region of interest" description="Disordered" evidence="1">
    <location>
        <begin position="53"/>
        <end position="73"/>
    </location>
</feature>
<dbReference type="InParanoid" id="A0A317XHS1"/>
<organism evidence="2 3">
    <name type="scientific">Testicularia cyperi</name>
    <dbReference type="NCBI Taxonomy" id="1882483"/>
    <lineage>
        <taxon>Eukaryota</taxon>
        <taxon>Fungi</taxon>
        <taxon>Dikarya</taxon>
        <taxon>Basidiomycota</taxon>
        <taxon>Ustilaginomycotina</taxon>
        <taxon>Ustilaginomycetes</taxon>
        <taxon>Ustilaginales</taxon>
        <taxon>Anthracoideaceae</taxon>
        <taxon>Testicularia</taxon>
    </lineage>
</organism>
<keyword evidence="3" id="KW-1185">Reference proteome</keyword>
<evidence type="ECO:0000313" key="3">
    <source>
        <dbReference type="Proteomes" id="UP000246740"/>
    </source>
</evidence>
<evidence type="ECO:0000313" key="2">
    <source>
        <dbReference type="EMBL" id="PWY97814.1"/>
    </source>
</evidence>
<gene>
    <name evidence="2" type="ORF">BCV70DRAFT_45961</name>
</gene>
<dbReference type="Proteomes" id="UP000246740">
    <property type="component" value="Unassembled WGS sequence"/>
</dbReference>
<name>A0A317XHS1_9BASI</name>
<accession>A0A317XHS1</accession>
<dbReference type="AlphaFoldDB" id="A0A317XHS1"/>
<protein>
    <submittedName>
        <fullName evidence="2">Uncharacterized protein</fullName>
    </submittedName>
</protein>
<evidence type="ECO:0000256" key="1">
    <source>
        <dbReference type="SAM" id="MobiDB-lite"/>
    </source>
</evidence>
<proteinExistence type="predicted"/>
<sequence length="273" mass="28995">MNFWPRAFVAKVRLRFAHKLAGSSHSCRRVNAGSQCAGALRVLRLYTLPRPARSQPVSRSLPAKVDPTNSGQESSFVVYPPSHSVNTTLHQAAPPTTRLTRSASIAIAPEWPARLTPPPRRFECSQYLDHSPYCFRTALPWASFVPINGTSFGRLTLCSGGIVDHVGLRRLQGISSSPLPLSSQQADSDHSLPLECCDSGGGGAVGKGVDAVVGACAAATSTANVDGTATNRTAASVVVLCANISEPPAPRRRHLAQSWASFPQPCLLFSLSS</sequence>
<reference evidence="2 3" key="1">
    <citation type="journal article" date="2018" name="Mol. Biol. Evol.">
        <title>Broad Genomic Sampling Reveals a Smut Pathogenic Ancestry of the Fungal Clade Ustilaginomycotina.</title>
        <authorList>
            <person name="Kijpornyongpan T."/>
            <person name="Mondo S.J."/>
            <person name="Barry K."/>
            <person name="Sandor L."/>
            <person name="Lee J."/>
            <person name="Lipzen A."/>
            <person name="Pangilinan J."/>
            <person name="LaButti K."/>
            <person name="Hainaut M."/>
            <person name="Henrissat B."/>
            <person name="Grigoriev I.V."/>
            <person name="Spatafora J.W."/>
            <person name="Aime M.C."/>
        </authorList>
    </citation>
    <scope>NUCLEOTIDE SEQUENCE [LARGE SCALE GENOMIC DNA]</scope>
    <source>
        <strain evidence="2 3">MCA 3645</strain>
    </source>
</reference>